<organism evidence="2 3">
    <name type="scientific">Tectimicrobiota bacterium</name>
    <dbReference type="NCBI Taxonomy" id="2528274"/>
    <lineage>
        <taxon>Bacteria</taxon>
        <taxon>Pseudomonadati</taxon>
        <taxon>Nitrospinota/Tectimicrobiota group</taxon>
        <taxon>Candidatus Tectimicrobiota</taxon>
    </lineage>
</organism>
<evidence type="ECO:0000313" key="2">
    <source>
        <dbReference type="EMBL" id="MBI3129192.1"/>
    </source>
</evidence>
<dbReference type="InterPro" id="IPR002869">
    <property type="entry name" value="Pyrv_flavodox_OxRed_cen"/>
</dbReference>
<name>A0A932MQ15_UNCTE</name>
<dbReference type="GO" id="GO:0016491">
    <property type="term" value="F:oxidoreductase activity"/>
    <property type="evidence" value="ECO:0007669"/>
    <property type="project" value="UniProtKB-KW"/>
</dbReference>
<dbReference type="Gene3D" id="3.40.920.10">
    <property type="entry name" value="Pyruvate-ferredoxin oxidoreductase, PFOR, domain III"/>
    <property type="match status" value="1"/>
</dbReference>
<gene>
    <name evidence="2" type="ORF">HYZ11_16415</name>
</gene>
<keyword evidence="1" id="KW-0560">Oxidoreductase</keyword>
<sequence length="190" mass="19151">MDGGGAFLRAARLLGRTAERAGFFAQALTPAWPQPPGSPDRAFARLSPAPILDLNAPWRFHLEVVSDPTLAVIPPMGNALLPGGRLLVNSPSSPASPDGGPRVHWADFSALAALHRGELAAGLAAGACAILGTIAPEMPLGIHLIEALLAEGGEGLAGPASLALARASFVAAQSARPAAPSGPARGGMEN</sequence>
<evidence type="ECO:0008006" key="4">
    <source>
        <dbReference type="Google" id="ProtNLM"/>
    </source>
</evidence>
<protein>
    <recommendedName>
        <fullName evidence="4">Pyruvate/ketoisovalerate oxidoreductase catalytic domain-containing protein</fullName>
    </recommendedName>
</protein>
<accession>A0A932MQ15</accession>
<evidence type="ECO:0000256" key="1">
    <source>
        <dbReference type="ARBA" id="ARBA00023002"/>
    </source>
</evidence>
<dbReference type="AlphaFoldDB" id="A0A932MQ15"/>
<dbReference type="SUPFAM" id="SSF53323">
    <property type="entry name" value="Pyruvate-ferredoxin oxidoreductase, PFOR, domain III"/>
    <property type="match status" value="1"/>
</dbReference>
<comment type="caution">
    <text evidence="2">The sequence shown here is derived from an EMBL/GenBank/DDBJ whole genome shotgun (WGS) entry which is preliminary data.</text>
</comment>
<dbReference type="EMBL" id="JACPUR010000038">
    <property type="protein sequence ID" value="MBI3129192.1"/>
    <property type="molecule type" value="Genomic_DNA"/>
</dbReference>
<dbReference type="Proteomes" id="UP000782312">
    <property type="component" value="Unassembled WGS sequence"/>
</dbReference>
<proteinExistence type="predicted"/>
<evidence type="ECO:0000313" key="3">
    <source>
        <dbReference type="Proteomes" id="UP000782312"/>
    </source>
</evidence>
<reference evidence="2" key="1">
    <citation type="submission" date="2020-07" db="EMBL/GenBank/DDBJ databases">
        <title>Huge and variable diversity of episymbiotic CPR bacteria and DPANN archaea in groundwater ecosystems.</title>
        <authorList>
            <person name="He C.Y."/>
            <person name="Keren R."/>
            <person name="Whittaker M."/>
            <person name="Farag I.F."/>
            <person name="Doudna J."/>
            <person name="Cate J.H.D."/>
            <person name="Banfield J.F."/>
        </authorList>
    </citation>
    <scope>NUCLEOTIDE SEQUENCE</scope>
    <source>
        <strain evidence="2">NC_groundwater_763_Ag_S-0.2um_68_21</strain>
    </source>
</reference>